<gene>
    <name evidence="1" type="ORF">GCM10007053_03770</name>
</gene>
<reference evidence="1" key="2">
    <citation type="submission" date="2020-09" db="EMBL/GenBank/DDBJ databases">
        <authorList>
            <person name="Sun Q."/>
            <person name="Kim S."/>
        </authorList>
    </citation>
    <scope>NUCLEOTIDE SEQUENCE</scope>
    <source>
        <strain evidence="1">KCTC 23430</strain>
    </source>
</reference>
<accession>A0A918XCN5</accession>
<reference evidence="1" key="1">
    <citation type="journal article" date="2014" name="Int. J. Syst. Evol. Microbiol.">
        <title>Complete genome sequence of Corynebacterium casei LMG S-19264T (=DSM 44701T), isolated from a smear-ripened cheese.</title>
        <authorList>
            <consortium name="US DOE Joint Genome Institute (JGI-PGF)"/>
            <person name="Walter F."/>
            <person name="Albersmeier A."/>
            <person name="Kalinowski J."/>
            <person name="Ruckert C."/>
        </authorList>
    </citation>
    <scope>NUCLEOTIDE SEQUENCE</scope>
    <source>
        <strain evidence="1">KCTC 23430</strain>
    </source>
</reference>
<evidence type="ECO:0000313" key="1">
    <source>
        <dbReference type="EMBL" id="GHD26628.1"/>
    </source>
</evidence>
<dbReference type="Proteomes" id="UP000644693">
    <property type="component" value="Unassembled WGS sequence"/>
</dbReference>
<evidence type="ECO:0000313" key="2">
    <source>
        <dbReference type="Proteomes" id="UP000644693"/>
    </source>
</evidence>
<proteinExistence type="predicted"/>
<keyword evidence="2" id="KW-1185">Reference proteome</keyword>
<organism evidence="1 2">
    <name type="scientific">Parahalioglobus pacificus</name>
    <dbReference type="NCBI Taxonomy" id="930806"/>
    <lineage>
        <taxon>Bacteria</taxon>
        <taxon>Pseudomonadati</taxon>
        <taxon>Pseudomonadota</taxon>
        <taxon>Gammaproteobacteria</taxon>
        <taxon>Cellvibrionales</taxon>
        <taxon>Halieaceae</taxon>
        <taxon>Parahalioglobus</taxon>
    </lineage>
</organism>
<protein>
    <submittedName>
        <fullName evidence="1">Uncharacterized protein</fullName>
    </submittedName>
</protein>
<comment type="caution">
    <text evidence="1">The sequence shown here is derived from an EMBL/GenBank/DDBJ whole genome shotgun (WGS) entry which is preliminary data.</text>
</comment>
<name>A0A918XCN5_9GAMM</name>
<sequence length="86" mass="9553">MCVALLAMFYNTITNEAITRETAGVVVTMKLYPNTRGTYSAQGAGPDSVRLYAEGLSRGDAREKWLAKYSERRAFSGKRDKWRGAA</sequence>
<dbReference type="AlphaFoldDB" id="A0A918XCN5"/>
<dbReference type="EMBL" id="BMYM01000001">
    <property type="protein sequence ID" value="GHD26628.1"/>
    <property type="molecule type" value="Genomic_DNA"/>
</dbReference>